<proteinExistence type="predicted"/>
<protein>
    <submittedName>
        <fullName evidence="1">Uncharacterized protein</fullName>
    </submittedName>
</protein>
<dbReference type="AlphaFoldDB" id="A0A0E9PG52"/>
<reference evidence="1" key="2">
    <citation type="journal article" date="2015" name="Fish Shellfish Immunol.">
        <title>Early steps in the European eel (Anguilla anguilla)-Vibrio vulnificus interaction in the gills: Role of the RtxA13 toxin.</title>
        <authorList>
            <person name="Callol A."/>
            <person name="Pajuelo D."/>
            <person name="Ebbesson L."/>
            <person name="Teles M."/>
            <person name="MacKenzie S."/>
            <person name="Amaro C."/>
        </authorList>
    </citation>
    <scope>NUCLEOTIDE SEQUENCE</scope>
</reference>
<reference evidence="1" key="1">
    <citation type="submission" date="2014-11" db="EMBL/GenBank/DDBJ databases">
        <authorList>
            <person name="Amaro Gonzalez C."/>
        </authorList>
    </citation>
    <scope>NUCLEOTIDE SEQUENCE</scope>
</reference>
<sequence>MCPPQCLNETYATNVGTVV</sequence>
<accession>A0A0E9PG52</accession>
<organism evidence="1">
    <name type="scientific">Anguilla anguilla</name>
    <name type="common">European freshwater eel</name>
    <name type="synonym">Muraena anguilla</name>
    <dbReference type="NCBI Taxonomy" id="7936"/>
    <lineage>
        <taxon>Eukaryota</taxon>
        <taxon>Metazoa</taxon>
        <taxon>Chordata</taxon>
        <taxon>Craniata</taxon>
        <taxon>Vertebrata</taxon>
        <taxon>Euteleostomi</taxon>
        <taxon>Actinopterygii</taxon>
        <taxon>Neopterygii</taxon>
        <taxon>Teleostei</taxon>
        <taxon>Anguilliformes</taxon>
        <taxon>Anguillidae</taxon>
        <taxon>Anguilla</taxon>
    </lineage>
</organism>
<dbReference type="EMBL" id="GBXM01105517">
    <property type="protein sequence ID" value="JAH03060.1"/>
    <property type="molecule type" value="Transcribed_RNA"/>
</dbReference>
<name>A0A0E9PG52_ANGAN</name>
<evidence type="ECO:0000313" key="1">
    <source>
        <dbReference type="EMBL" id="JAH03060.1"/>
    </source>
</evidence>